<reference evidence="2 3" key="1">
    <citation type="submission" date="2021-06" db="EMBL/GenBank/DDBJ databases">
        <authorList>
            <person name="Palmer J.M."/>
        </authorList>
    </citation>
    <scope>NUCLEOTIDE SEQUENCE [LARGE SCALE GENOMIC DNA]</scope>
    <source>
        <strain evidence="2 3">AS_MEX2019</strain>
        <tissue evidence="2">Muscle</tissue>
    </source>
</reference>
<keyword evidence="3" id="KW-1185">Reference proteome</keyword>
<feature type="region of interest" description="Disordered" evidence="1">
    <location>
        <begin position="1"/>
        <end position="22"/>
    </location>
</feature>
<feature type="compositionally biased region" description="Polar residues" evidence="1">
    <location>
        <begin position="9"/>
        <end position="21"/>
    </location>
</feature>
<name>A0ABV0YEK0_9TELE</name>
<evidence type="ECO:0000313" key="2">
    <source>
        <dbReference type="EMBL" id="MEQ2292136.1"/>
    </source>
</evidence>
<accession>A0ABV0YEK0</accession>
<evidence type="ECO:0000256" key="1">
    <source>
        <dbReference type="SAM" id="MobiDB-lite"/>
    </source>
</evidence>
<organism evidence="2 3">
    <name type="scientific">Ameca splendens</name>
    <dbReference type="NCBI Taxonomy" id="208324"/>
    <lineage>
        <taxon>Eukaryota</taxon>
        <taxon>Metazoa</taxon>
        <taxon>Chordata</taxon>
        <taxon>Craniata</taxon>
        <taxon>Vertebrata</taxon>
        <taxon>Euteleostomi</taxon>
        <taxon>Actinopterygii</taxon>
        <taxon>Neopterygii</taxon>
        <taxon>Teleostei</taxon>
        <taxon>Neoteleostei</taxon>
        <taxon>Acanthomorphata</taxon>
        <taxon>Ovalentaria</taxon>
        <taxon>Atherinomorphae</taxon>
        <taxon>Cyprinodontiformes</taxon>
        <taxon>Goodeidae</taxon>
        <taxon>Ameca</taxon>
    </lineage>
</organism>
<sequence>MPGEATETVPVTEQEMQQPQAETAAGVLNAPLPSTMSKNPLEVSVPAQEMGMAEETHLQAFCDQANWVAANQEVNNFQATVVPDPGLAALSAEGPAAHEECGPPAVAPMAFLELPMVTAKGQQSDSFVEDVSTQDLKLVSVDAKVSGEASEVGALHADGLSALPKTSLDGVMNLCSEEGEDKIYENKTCDKNAPVILLSKSFQSKGNDEYEATPLTTCHPSGWFTLHENQTHVPFVHLLLLFYTV</sequence>
<evidence type="ECO:0000313" key="3">
    <source>
        <dbReference type="Proteomes" id="UP001469553"/>
    </source>
</evidence>
<dbReference type="Proteomes" id="UP001469553">
    <property type="component" value="Unassembled WGS sequence"/>
</dbReference>
<dbReference type="EMBL" id="JAHRIP010029854">
    <property type="protein sequence ID" value="MEQ2292136.1"/>
    <property type="molecule type" value="Genomic_DNA"/>
</dbReference>
<gene>
    <name evidence="2" type="ORF">AMECASPLE_019962</name>
</gene>
<comment type="caution">
    <text evidence="2">The sequence shown here is derived from an EMBL/GenBank/DDBJ whole genome shotgun (WGS) entry which is preliminary data.</text>
</comment>
<proteinExistence type="predicted"/>
<protein>
    <submittedName>
        <fullName evidence="2">Uncharacterized protein</fullName>
    </submittedName>
</protein>